<proteinExistence type="predicted"/>
<accession>A0AAW2BEC0</accession>
<gene>
    <name evidence="1" type="ORF">SO802_033816</name>
</gene>
<evidence type="ECO:0000313" key="2">
    <source>
        <dbReference type="Proteomes" id="UP001459277"/>
    </source>
</evidence>
<evidence type="ECO:0000313" key="1">
    <source>
        <dbReference type="EMBL" id="KAK9984291.1"/>
    </source>
</evidence>
<dbReference type="AlphaFoldDB" id="A0AAW2BEC0"/>
<protein>
    <submittedName>
        <fullName evidence="1">Uncharacterized protein</fullName>
    </submittedName>
</protein>
<comment type="caution">
    <text evidence="1">The sequence shown here is derived from an EMBL/GenBank/DDBJ whole genome shotgun (WGS) entry which is preliminary data.</text>
</comment>
<name>A0AAW2BEC0_9ROSI</name>
<dbReference type="EMBL" id="JAZDWU010000012">
    <property type="protein sequence ID" value="KAK9984291.1"/>
    <property type="molecule type" value="Genomic_DNA"/>
</dbReference>
<dbReference type="Proteomes" id="UP001459277">
    <property type="component" value="Unassembled WGS sequence"/>
</dbReference>
<keyword evidence="2" id="KW-1185">Reference proteome</keyword>
<reference evidence="1 2" key="1">
    <citation type="submission" date="2024-01" db="EMBL/GenBank/DDBJ databases">
        <title>A telomere-to-telomere, gap-free genome of sweet tea (Lithocarpus litseifolius).</title>
        <authorList>
            <person name="Zhou J."/>
        </authorList>
    </citation>
    <scope>NUCLEOTIDE SEQUENCE [LARGE SCALE GENOMIC DNA]</scope>
    <source>
        <strain evidence="1">Zhou-2022a</strain>
        <tissue evidence="1">Leaf</tissue>
    </source>
</reference>
<organism evidence="1 2">
    <name type="scientific">Lithocarpus litseifolius</name>
    <dbReference type="NCBI Taxonomy" id="425828"/>
    <lineage>
        <taxon>Eukaryota</taxon>
        <taxon>Viridiplantae</taxon>
        <taxon>Streptophyta</taxon>
        <taxon>Embryophyta</taxon>
        <taxon>Tracheophyta</taxon>
        <taxon>Spermatophyta</taxon>
        <taxon>Magnoliopsida</taxon>
        <taxon>eudicotyledons</taxon>
        <taxon>Gunneridae</taxon>
        <taxon>Pentapetalae</taxon>
        <taxon>rosids</taxon>
        <taxon>fabids</taxon>
        <taxon>Fagales</taxon>
        <taxon>Fagaceae</taxon>
        <taxon>Lithocarpus</taxon>
    </lineage>
</organism>
<sequence>MASSSKGPSFLTFHGKKYDPTFDWHKEDGLLQDPRNHAPYCHVDTKAHRMEAADVTKRNLEERIRSLELENCQYNHRFFSSQEGNTKAFKLEGIKALRNVKIKWDLLHAAVKFWDLEDHVFRFNTAELCLTIEEFSTILGYDLSKFFFAVSCDPRHKESSFDATGLPTSITDSMIEGNETLLGLDDVSHGGETQNFLGCPLTLQIWLMKRLDMIAKPTAGLEMADQVDQYFVKVHFHKMTTEYSNWLIDKIVDKEAERLAMREQFLRDN</sequence>